<feature type="transmembrane region" description="Helical" evidence="13">
    <location>
        <begin position="204"/>
        <end position="226"/>
    </location>
</feature>
<feature type="transmembrane region" description="Helical" evidence="13">
    <location>
        <begin position="278"/>
        <end position="299"/>
    </location>
</feature>
<dbReference type="InterPro" id="IPR052921">
    <property type="entry name" value="GPCR1_Superfamily_Member"/>
</dbReference>
<dbReference type="AlphaFoldDB" id="A0A3B4B940"/>
<evidence type="ECO:0000256" key="9">
    <source>
        <dbReference type="ARBA" id="ARBA00023157"/>
    </source>
</evidence>
<keyword evidence="11" id="KW-0325">Glycoprotein</keyword>
<keyword evidence="16" id="KW-1185">Reference proteome</keyword>
<evidence type="ECO:0000256" key="8">
    <source>
        <dbReference type="ARBA" id="ARBA00023136"/>
    </source>
</evidence>
<keyword evidence="4 13" id="KW-0812">Transmembrane</keyword>
<comment type="subcellular location">
    <subcellularLocation>
        <location evidence="1">Cell membrane</location>
        <topology evidence="1">Multi-pass membrane protein</topology>
    </subcellularLocation>
</comment>
<keyword evidence="10" id="KW-0675">Receptor</keyword>
<evidence type="ECO:0000256" key="11">
    <source>
        <dbReference type="ARBA" id="ARBA00023180"/>
    </source>
</evidence>
<keyword evidence="5" id="KW-0552">Olfaction</keyword>
<evidence type="ECO:0000256" key="10">
    <source>
        <dbReference type="ARBA" id="ARBA00023170"/>
    </source>
</evidence>
<protein>
    <recommendedName>
        <fullName evidence="14">G-protein coupled receptors family 1 profile domain-containing protein</fullName>
    </recommendedName>
</protein>
<dbReference type="InterPro" id="IPR000276">
    <property type="entry name" value="GPCR_Rhodpsn"/>
</dbReference>
<dbReference type="InterPro" id="IPR017452">
    <property type="entry name" value="GPCR_Rhodpsn_7TM"/>
</dbReference>
<dbReference type="Proteomes" id="UP000261520">
    <property type="component" value="Unplaced"/>
</dbReference>
<dbReference type="Ensembl" id="ENSPMGT00000027709.1">
    <property type="protein sequence ID" value="ENSPMGP00000026018.1"/>
    <property type="gene ID" value="ENSPMGG00000020982.1"/>
</dbReference>
<keyword evidence="6 13" id="KW-1133">Transmembrane helix</keyword>
<sequence length="330" mass="37663">MAPPVANWSHVPQVAVFSLAWYTDLGPWRFVVFFVVLLLYLFIVGANLLVIVAICSQRSLHEPMYMFLCSLLLNELNGSAGLFPFFLVQLAQDVHTVKAALCSLQIFCLYFYVNVQFYSFAVMSYDRYLAICRPLRYAALMRPRAAALLIFLSWCLPVVAIVTMTTLSATLTYCRHVLERLYCDNYSVVKLSCDDTVVNNVYGLLYTFIVLFGLTLVIIVCYARILRVCFTSLKQRQKALSTCTPHLASLFNFSLGCFLEIIQSRLNMAAVPRWLRVVLSLYFVTFQPLFNPLLFGLNLSKIRALQINKNIKCLFFNLDKFLSRFGLGLV</sequence>
<feature type="transmembrane region" description="Helical" evidence="13">
    <location>
        <begin position="146"/>
        <end position="171"/>
    </location>
</feature>
<evidence type="ECO:0000256" key="12">
    <source>
        <dbReference type="ARBA" id="ARBA00023224"/>
    </source>
</evidence>
<dbReference type="PANTHER" id="PTHR26451:SF885">
    <property type="entry name" value="OLFACTORY RECEPTOR"/>
    <property type="match status" value="1"/>
</dbReference>
<dbReference type="PANTHER" id="PTHR26451">
    <property type="entry name" value="G_PROTEIN_RECEP_F1_2 DOMAIN-CONTAINING PROTEIN"/>
    <property type="match status" value="1"/>
</dbReference>
<dbReference type="PRINTS" id="PR00245">
    <property type="entry name" value="OLFACTORYR"/>
</dbReference>
<evidence type="ECO:0000256" key="2">
    <source>
        <dbReference type="ARBA" id="ARBA00022475"/>
    </source>
</evidence>
<evidence type="ECO:0000256" key="4">
    <source>
        <dbReference type="ARBA" id="ARBA00022692"/>
    </source>
</evidence>
<evidence type="ECO:0000313" key="16">
    <source>
        <dbReference type="Proteomes" id="UP000261520"/>
    </source>
</evidence>
<feature type="transmembrane region" description="Helical" evidence="13">
    <location>
        <begin position="247"/>
        <end position="266"/>
    </location>
</feature>
<keyword evidence="8 13" id="KW-0472">Membrane</keyword>
<organism evidence="15 16">
    <name type="scientific">Periophthalmus magnuspinnatus</name>
    <dbReference type="NCBI Taxonomy" id="409849"/>
    <lineage>
        <taxon>Eukaryota</taxon>
        <taxon>Metazoa</taxon>
        <taxon>Chordata</taxon>
        <taxon>Craniata</taxon>
        <taxon>Vertebrata</taxon>
        <taxon>Euteleostomi</taxon>
        <taxon>Actinopterygii</taxon>
        <taxon>Neopterygii</taxon>
        <taxon>Teleostei</taxon>
        <taxon>Neoteleostei</taxon>
        <taxon>Acanthomorphata</taxon>
        <taxon>Gobiaria</taxon>
        <taxon>Gobiiformes</taxon>
        <taxon>Gobioidei</taxon>
        <taxon>Gobiidae</taxon>
        <taxon>Oxudercinae</taxon>
        <taxon>Periophthalmus</taxon>
    </lineage>
</organism>
<dbReference type="InterPro" id="IPR000725">
    <property type="entry name" value="Olfact_rcpt"/>
</dbReference>
<dbReference type="SUPFAM" id="SSF81321">
    <property type="entry name" value="Family A G protein-coupled receptor-like"/>
    <property type="match status" value="1"/>
</dbReference>
<reference evidence="15" key="2">
    <citation type="submission" date="2025-09" db="UniProtKB">
        <authorList>
            <consortium name="Ensembl"/>
        </authorList>
    </citation>
    <scope>IDENTIFICATION</scope>
</reference>
<dbReference type="GO" id="GO:0005886">
    <property type="term" value="C:plasma membrane"/>
    <property type="evidence" value="ECO:0007669"/>
    <property type="project" value="UniProtKB-SubCell"/>
</dbReference>
<evidence type="ECO:0000259" key="14">
    <source>
        <dbReference type="PROSITE" id="PS50262"/>
    </source>
</evidence>
<accession>A0A3B4B940</accession>
<keyword evidence="12" id="KW-0807">Transducer</keyword>
<dbReference type="PRINTS" id="PR00237">
    <property type="entry name" value="GPCRRHODOPSN"/>
</dbReference>
<proteinExistence type="predicted"/>
<evidence type="ECO:0000256" key="5">
    <source>
        <dbReference type="ARBA" id="ARBA00022725"/>
    </source>
</evidence>
<dbReference type="PROSITE" id="PS50262">
    <property type="entry name" value="G_PROTEIN_RECEP_F1_2"/>
    <property type="match status" value="1"/>
</dbReference>
<reference evidence="15" key="1">
    <citation type="submission" date="2025-08" db="UniProtKB">
        <authorList>
            <consortium name="Ensembl"/>
        </authorList>
    </citation>
    <scope>IDENTIFICATION</scope>
</reference>
<evidence type="ECO:0000256" key="6">
    <source>
        <dbReference type="ARBA" id="ARBA00022989"/>
    </source>
</evidence>
<keyword evidence="9" id="KW-1015">Disulfide bond</keyword>
<evidence type="ECO:0000256" key="7">
    <source>
        <dbReference type="ARBA" id="ARBA00023040"/>
    </source>
</evidence>
<dbReference type="Pfam" id="PF13853">
    <property type="entry name" value="7tm_4"/>
    <property type="match status" value="1"/>
</dbReference>
<feature type="transmembrane region" description="Helical" evidence="13">
    <location>
        <begin position="67"/>
        <end position="91"/>
    </location>
</feature>
<feature type="domain" description="G-protein coupled receptors family 1 profile" evidence="14">
    <location>
        <begin position="46"/>
        <end position="295"/>
    </location>
</feature>
<dbReference type="Gene3D" id="1.20.1070.10">
    <property type="entry name" value="Rhodopsin 7-helix transmembrane proteins"/>
    <property type="match status" value="1"/>
</dbReference>
<keyword evidence="2" id="KW-1003">Cell membrane</keyword>
<evidence type="ECO:0000313" key="15">
    <source>
        <dbReference type="Ensembl" id="ENSPMGP00000026018.1"/>
    </source>
</evidence>
<dbReference type="GO" id="GO:0004930">
    <property type="term" value="F:G protein-coupled receptor activity"/>
    <property type="evidence" value="ECO:0007669"/>
    <property type="project" value="UniProtKB-KW"/>
</dbReference>
<dbReference type="FunFam" id="1.20.1070.10:FF:000024">
    <property type="entry name" value="Olfactory receptor"/>
    <property type="match status" value="1"/>
</dbReference>
<name>A0A3B4B940_9GOBI</name>
<keyword evidence="3" id="KW-0716">Sensory transduction</keyword>
<evidence type="ECO:0000256" key="3">
    <source>
        <dbReference type="ARBA" id="ARBA00022606"/>
    </source>
</evidence>
<evidence type="ECO:0000256" key="13">
    <source>
        <dbReference type="SAM" id="Phobius"/>
    </source>
</evidence>
<dbReference type="STRING" id="409849.ENSPMGP00000026018"/>
<keyword evidence="7" id="KW-0297">G-protein coupled receptor</keyword>
<feature type="transmembrane region" description="Helical" evidence="13">
    <location>
        <begin position="30"/>
        <end position="55"/>
    </location>
</feature>
<dbReference type="GO" id="GO:0005549">
    <property type="term" value="F:odorant binding"/>
    <property type="evidence" value="ECO:0007669"/>
    <property type="project" value="TreeGrafter"/>
</dbReference>
<feature type="transmembrane region" description="Helical" evidence="13">
    <location>
        <begin position="103"/>
        <end position="125"/>
    </location>
</feature>
<dbReference type="GO" id="GO:0004984">
    <property type="term" value="F:olfactory receptor activity"/>
    <property type="evidence" value="ECO:0007669"/>
    <property type="project" value="InterPro"/>
</dbReference>
<evidence type="ECO:0000256" key="1">
    <source>
        <dbReference type="ARBA" id="ARBA00004651"/>
    </source>
</evidence>